<dbReference type="Gene3D" id="3.40.630.30">
    <property type="match status" value="1"/>
</dbReference>
<protein>
    <submittedName>
        <fullName evidence="2">Ribosomal protein S18 acetylase RimI</fullName>
    </submittedName>
</protein>
<dbReference type="EMBL" id="LT840184">
    <property type="protein sequence ID" value="SMF89493.1"/>
    <property type="molecule type" value="Genomic_DNA"/>
</dbReference>
<dbReference type="Proteomes" id="UP000192940">
    <property type="component" value="Chromosome I"/>
</dbReference>
<evidence type="ECO:0000259" key="1">
    <source>
        <dbReference type="PROSITE" id="PS51186"/>
    </source>
</evidence>
<proteinExistence type="predicted"/>
<gene>
    <name evidence="2" type="ORF">SAMN05661091_4669</name>
</gene>
<evidence type="ECO:0000313" key="2">
    <source>
        <dbReference type="EMBL" id="SMF89493.1"/>
    </source>
</evidence>
<evidence type="ECO:0000313" key="3">
    <source>
        <dbReference type="Proteomes" id="UP000192940"/>
    </source>
</evidence>
<keyword evidence="3" id="KW-1185">Reference proteome</keyword>
<dbReference type="STRING" id="1313296.SAMN05661091_4669"/>
<keyword evidence="2" id="KW-0687">Ribonucleoprotein</keyword>
<dbReference type="GO" id="GO:0016747">
    <property type="term" value="F:acyltransferase activity, transferring groups other than amino-acyl groups"/>
    <property type="evidence" value="ECO:0007669"/>
    <property type="project" value="InterPro"/>
</dbReference>
<dbReference type="Pfam" id="PF00583">
    <property type="entry name" value="Acetyltransf_1"/>
    <property type="match status" value="1"/>
</dbReference>
<name>A0A1X7HMM9_9BACL</name>
<dbReference type="PROSITE" id="PS51186">
    <property type="entry name" value="GNAT"/>
    <property type="match status" value="1"/>
</dbReference>
<dbReference type="InterPro" id="IPR016181">
    <property type="entry name" value="Acyl_CoA_acyltransferase"/>
</dbReference>
<dbReference type="AlphaFoldDB" id="A0A1X7HMM9"/>
<dbReference type="SUPFAM" id="SSF55729">
    <property type="entry name" value="Acyl-CoA N-acyltransferases (Nat)"/>
    <property type="match status" value="1"/>
</dbReference>
<feature type="domain" description="N-acetyltransferase" evidence="1">
    <location>
        <begin position="21"/>
        <end position="166"/>
    </location>
</feature>
<sequence length="183" mass="21234">MLDKGLSVIKLDKNNIQRYLSDLLELEHLVYLKRGHLYSTEEWGEIHFLSELPGKYDTSFGVVKEDMDKLIAFSISSEPLPGVIHVHRVAVHPKHPGENIGRKLMLQLFQEWNNMPQYNTLTGIIRTDHKLSLPFVKKLGAQVADKSYMTHHFKQLGRTDMQIFDDHFKDSYGISYALIHFDK</sequence>
<keyword evidence="2" id="KW-0689">Ribosomal protein</keyword>
<accession>A0A1X7HMM9</accession>
<dbReference type="CDD" id="cd04301">
    <property type="entry name" value="NAT_SF"/>
    <property type="match status" value="1"/>
</dbReference>
<dbReference type="InterPro" id="IPR000182">
    <property type="entry name" value="GNAT_dom"/>
</dbReference>
<organism evidence="2 3">
    <name type="scientific">Paenibacillus uliginis N3/975</name>
    <dbReference type="NCBI Taxonomy" id="1313296"/>
    <lineage>
        <taxon>Bacteria</taxon>
        <taxon>Bacillati</taxon>
        <taxon>Bacillota</taxon>
        <taxon>Bacilli</taxon>
        <taxon>Bacillales</taxon>
        <taxon>Paenibacillaceae</taxon>
        <taxon>Paenibacillus</taxon>
    </lineage>
</organism>
<reference evidence="2 3" key="1">
    <citation type="submission" date="2017-04" db="EMBL/GenBank/DDBJ databases">
        <authorList>
            <person name="Afonso C.L."/>
            <person name="Miller P.J."/>
            <person name="Scott M.A."/>
            <person name="Spackman E."/>
            <person name="Goraichik I."/>
            <person name="Dimitrov K.M."/>
            <person name="Suarez D.L."/>
            <person name="Swayne D.E."/>
        </authorList>
    </citation>
    <scope>NUCLEOTIDE SEQUENCE [LARGE SCALE GENOMIC DNA]</scope>
    <source>
        <strain evidence="2 3">N3/975</strain>
    </source>
</reference>
<dbReference type="GO" id="GO:0005840">
    <property type="term" value="C:ribosome"/>
    <property type="evidence" value="ECO:0007669"/>
    <property type="project" value="UniProtKB-KW"/>
</dbReference>